<keyword evidence="2" id="KW-1003">Cell membrane</keyword>
<evidence type="ECO:0000256" key="6">
    <source>
        <dbReference type="ARBA" id="ARBA00038076"/>
    </source>
</evidence>
<dbReference type="PANTHER" id="PTHR30572">
    <property type="entry name" value="MEMBRANE COMPONENT OF TRANSPORTER-RELATED"/>
    <property type="match status" value="1"/>
</dbReference>
<dbReference type="PANTHER" id="PTHR30572:SF4">
    <property type="entry name" value="ABC TRANSPORTER PERMEASE YTRF"/>
    <property type="match status" value="1"/>
</dbReference>
<keyword evidence="4 7" id="KW-1133">Transmembrane helix</keyword>
<dbReference type="Proteomes" id="UP001272242">
    <property type="component" value="Unassembled WGS sequence"/>
</dbReference>
<evidence type="ECO:0000256" key="4">
    <source>
        <dbReference type="ARBA" id="ARBA00022989"/>
    </source>
</evidence>
<evidence type="ECO:0000256" key="1">
    <source>
        <dbReference type="ARBA" id="ARBA00004651"/>
    </source>
</evidence>
<sequence length="490" mass="53309">MFGYDFSLLQLVGLGAAALVVATVLFFVFGGPAAAWVLARVPLASNTAKLKRSVSLAMKSLWLHKLRSVLSVLGIIIGTCSVISLMSFGEGSMQDALDDIKRQGATNIIVRSTKPPDDSATAAKGFVTSYGLVRDDLERFSTLTTDGAVSRIVPMRVFPSEARYLDRLVNARVIGTTPDYQAVNKLEMSRGRFLVENDDSDLENYCVLGAEAADRLFPYEDPLGQTVGMRSHFFVVVGVLKDRMPTGGSGGSQAAEDFNRDIYIPIRTSRRRFGEVISVRTAGARMNEKVEFSQITLTVSAEVDTPAGRAKVQAVGNEIKGMLDRKHPKKDYSVTVPLDKLEEAERAQSRFTMLMGVIAFISLFVGGIGIMNIMLATVTERTREIGIRRALGAKRKDIVLQFLVEAVVQTTIGGLLGAAIGVLSVYCVPAAWELVRSTAWFASEVRLPAKLHVLSIFLSVGVSILVGMVFGLYPAWRAAKLDPIEALRHV</sequence>
<gene>
    <name evidence="10" type="ORF">R5W23_006126</name>
</gene>
<dbReference type="Pfam" id="PF02687">
    <property type="entry name" value="FtsX"/>
    <property type="match status" value="1"/>
</dbReference>
<feature type="transmembrane region" description="Helical" evidence="7">
    <location>
        <begin position="452"/>
        <end position="473"/>
    </location>
</feature>
<evidence type="ECO:0000256" key="3">
    <source>
        <dbReference type="ARBA" id="ARBA00022692"/>
    </source>
</evidence>
<evidence type="ECO:0000256" key="5">
    <source>
        <dbReference type="ARBA" id="ARBA00023136"/>
    </source>
</evidence>
<reference evidence="11" key="1">
    <citation type="journal article" date="2023" name="Mar. Drugs">
        <title>Gemmata algarum, a Novel Planctomycete Isolated from an Algal Mat, Displays Antimicrobial Activity.</title>
        <authorList>
            <person name="Kumar G."/>
            <person name="Kallscheuer N."/>
            <person name="Kashif M."/>
            <person name="Ahamad S."/>
            <person name="Jagadeeshwari U."/>
            <person name="Pannikurungottu S."/>
            <person name="Haufschild T."/>
            <person name="Kabuu M."/>
            <person name="Sasikala C."/>
            <person name="Jogler C."/>
            <person name="Ramana C."/>
        </authorList>
    </citation>
    <scope>NUCLEOTIDE SEQUENCE [LARGE SCALE GENOMIC DNA]</scope>
    <source>
        <strain evidence="11">JC673</strain>
    </source>
</reference>
<keyword evidence="5 7" id="KW-0472">Membrane</keyword>
<feature type="transmembrane region" description="Helical" evidence="7">
    <location>
        <begin position="399"/>
        <end position="432"/>
    </location>
</feature>
<evidence type="ECO:0000313" key="10">
    <source>
        <dbReference type="EMBL" id="MDY3558950.1"/>
    </source>
</evidence>
<evidence type="ECO:0000256" key="2">
    <source>
        <dbReference type="ARBA" id="ARBA00022475"/>
    </source>
</evidence>
<dbReference type="InterPro" id="IPR025857">
    <property type="entry name" value="MacB_PCD"/>
</dbReference>
<protein>
    <submittedName>
        <fullName evidence="10">ABC transporter permease</fullName>
    </submittedName>
</protein>
<feature type="domain" description="MacB-like periplasmic core" evidence="9">
    <location>
        <begin position="68"/>
        <end position="314"/>
    </location>
</feature>
<comment type="caution">
    <text evidence="10">The sequence shown here is derived from an EMBL/GenBank/DDBJ whole genome shotgun (WGS) entry which is preliminary data.</text>
</comment>
<comment type="subcellular location">
    <subcellularLocation>
        <location evidence="1">Cell membrane</location>
        <topology evidence="1">Multi-pass membrane protein</topology>
    </subcellularLocation>
</comment>
<dbReference type="RefSeq" id="WP_261185754.1">
    <property type="nucleotide sequence ID" value="NZ_JAXBLV010000066.1"/>
</dbReference>
<accession>A0ABU5EUU9</accession>
<feature type="transmembrane region" description="Helical" evidence="7">
    <location>
        <begin position="12"/>
        <end position="39"/>
    </location>
</feature>
<comment type="similarity">
    <text evidence="6">Belongs to the ABC-4 integral membrane protein family.</text>
</comment>
<keyword evidence="11" id="KW-1185">Reference proteome</keyword>
<evidence type="ECO:0000259" key="8">
    <source>
        <dbReference type="Pfam" id="PF02687"/>
    </source>
</evidence>
<feature type="domain" description="ABC3 transporter permease C-terminal" evidence="8">
    <location>
        <begin position="357"/>
        <end position="483"/>
    </location>
</feature>
<evidence type="ECO:0000313" key="11">
    <source>
        <dbReference type="Proteomes" id="UP001272242"/>
    </source>
</evidence>
<proteinExistence type="inferred from homology"/>
<feature type="transmembrane region" description="Helical" evidence="7">
    <location>
        <begin position="68"/>
        <end position="88"/>
    </location>
</feature>
<evidence type="ECO:0000256" key="7">
    <source>
        <dbReference type="SAM" id="Phobius"/>
    </source>
</evidence>
<name>A0ABU5EUU9_9BACT</name>
<dbReference type="Pfam" id="PF12704">
    <property type="entry name" value="MacB_PCD"/>
    <property type="match status" value="1"/>
</dbReference>
<feature type="transmembrane region" description="Helical" evidence="7">
    <location>
        <begin position="353"/>
        <end position="378"/>
    </location>
</feature>
<dbReference type="InterPro" id="IPR003838">
    <property type="entry name" value="ABC3_permease_C"/>
</dbReference>
<organism evidence="10 11">
    <name type="scientific">Gemmata algarum</name>
    <dbReference type="NCBI Taxonomy" id="2975278"/>
    <lineage>
        <taxon>Bacteria</taxon>
        <taxon>Pseudomonadati</taxon>
        <taxon>Planctomycetota</taxon>
        <taxon>Planctomycetia</taxon>
        <taxon>Gemmatales</taxon>
        <taxon>Gemmataceae</taxon>
        <taxon>Gemmata</taxon>
    </lineage>
</organism>
<evidence type="ECO:0000259" key="9">
    <source>
        <dbReference type="Pfam" id="PF12704"/>
    </source>
</evidence>
<dbReference type="InterPro" id="IPR050250">
    <property type="entry name" value="Macrolide_Exporter_MacB"/>
</dbReference>
<dbReference type="EMBL" id="JAXBLV010000066">
    <property type="protein sequence ID" value="MDY3558950.1"/>
    <property type="molecule type" value="Genomic_DNA"/>
</dbReference>
<keyword evidence="3 7" id="KW-0812">Transmembrane</keyword>